<evidence type="ECO:0000313" key="2">
    <source>
        <dbReference type="Proteomes" id="UP001165960"/>
    </source>
</evidence>
<name>A0ACC2SQL9_9FUNG</name>
<accession>A0ACC2SQL9</accession>
<protein>
    <submittedName>
        <fullName evidence="1">Uncharacterized protein</fullName>
    </submittedName>
</protein>
<dbReference type="Proteomes" id="UP001165960">
    <property type="component" value="Unassembled WGS sequence"/>
</dbReference>
<reference evidence="1" key="1">
    <citation type="submission" date="2022-04" db="EMBL/GenBank/DDBJ databases">
        <title>Genome of the entomopathogenic fungus Entomophthora muscae.</title>
        <authorList>
            <person name="Elya C."/>
            <person name="Lovett B.R."/>
            <person name="Lee E."/>
            <person name="Macias A.M."/>
            <person name="Hajek A.E."/>
            <person name="De Bivort B.L."/>
            <person name="Kasson M.T."/>
            <person name="De Fine Licht H.H."/>
            <person name="Stajich J.E."/>
        </authorList>
    </citation>
    <scope>NUCLEOTIDE SEQUENCE</scope>
    <source>
        <strain evidence="1">Berkeley</strain>
    </source>
</reference>
<dbReference type="EMBL" id="QTSX02004447">
    <property type="protein sequence ID" value="KAJ9064595.1"/>
    <property type="molecule type" value="Genomic_DNA"/>
</dbReference>
<sequence length="293" mass="32814">MSFPGSSKAFKNSVGIDVYYQLWEAEEKTAQVVFCHGEGEHFSRYSEIFEQFAENGIRVMAFDQVGCGETGVKANSLGRPLGMDQTMKDLTEAIVMVHDSSIPLFLMGHSYGGLIVLNYLADGRWRKHVHGAIVSSPYIEAAKEVHPYFISSVAQMSASYLMPNYKMKLGSSEKSLSRDQKAVDAYLKDPLNTFSCTLMQNREQIITSQHLIYSGYKKIELNNLLICHGTADAIASYDATDSLAEKITRENKVTDFEMSTCDGGFHDLMFEEDGDETVCSYIQWIHDHTPAAY</sequence>
<proteinExistence type="predicted"/>
<evidence type="ECO:0000313" key="1">
    <source>
        <dbReference type="EMBL" id="KAJ9064595.1"/>
    </source>
</evidence>
<keyword evidence="2" id="KW-1185">Reference proteome</keyword>
<organism evidence="1 2">
    <name type="scientific">Entomophthora muscae</name>
    <dbReference type="NCBI Taxonomy" id="34485"/>
    <lineage>
        <taxon>Eukaryota</taxon>
        <taxon>Fungi</taxon>
        <taxon>Fungi incertae sedis</taxon>
        <taxon>Zoopagomycota</taxon>
        <taxon>Entomophthoromycotina</taxon>
        <taxon>Entomophthoromycetes</taxon>
        <taxon>Entomophthorales</taxon>
        <taxon>Entomophthoraceae</taxon>
        <taxon>Entomophthora</taxon>
    </lineage>
</organism>
<comment type="caution">
    <text evidence="1">The sequence shown here is derived from an EMBL/GenBank/DDBJ whole genome shotgun (WGS) entry which is preliminary data.</text>
</comment>
<gene>
    <name evidence="1" type="ORF">DSO57_1028913</name>
</gene>